<evidence type="ECO:0000313" key="7">
    <source>
        <dbReference type="Proteomes" id="UP001501510"/>
    </source>
</evidence>
<dbReference type="Pfam" id="PF13365">
    <property type="entry name" value="Trypsin_2"/>
    <property type="match status" value="1"/>
</dbReference>
<comment type="caution">
    <text evidence="6">The sequence shown here is derived from an EMBL/GenBank/DDBJ whole genome shotgun (WGS) entry which is preliminary data.</text>
</comment>
<dbReference type="PANTHER" id="PTHR43343">
    <property type="entry name" value="PEPTIDASE S12"/>
    <property type="match status" value="1"/>
</dbReference>
<name>A0ABN1JRK6_9CLOT</name>
<dbReference type="Gene3D" id="2.40.10.10">
    <property type="entry name" value="Trypsin-like serine proteases"/>
    <property type="match status" value="2"/>
</dbReference>
<dbReference type="PANTHER" id="PTHR43343:SF3">
    <property type="entry name" value="PROTEASE DO-LIKE 8, CHLOROPLASTIC"/>
    <property type="match status" value="1"/>
</dbReference>
<evidence type="ECO:0000256" key="1">
    <source>
        <dbReference type="ARBA" id="ARBA00010541"/>
    </source>
</evidence>
<dbReference type="PRINTS" id="PR00834">
    <property type="entry name" value="PROTEASES2C"/>
</dbReference>
<sequence length="385" mass="40870">MDKDKLNDLLDDDSKKDCHGSINFKKSRKRRMMKNIIAVIIIIAVSATVGGVTAAYIVKNKLADKPYSTTNKSIFEQKKDEKTEGTAENKAADNNIVKVAKSLGPAVVGVSNKAEGFMGMQDQGQGSGVIFQADGYIVTNNHVIEGAQKITVKLSNGKILEAKVIGKDPRSDLAVIKINSKNLPVAKFGDSSKVKVGETAIAIGNPISEEFAGTVTSGIISAVNREIKYQGAVYKTLQTDAAINPGNSGGALANEKGEVIGINSLKTGDSEGIGLAISINEVKSIVEQLVKNGKVARPYIGVGGVTAYSRDLGISGVLVKTVEAGAKSAGIKPRDLIVELDKKKVEAFEDISGILDKHKIGDSVECKVLRQGKEMKFTIKLSELK</sequence>
<dbReference type="SUPFAM" id="SSF50156">
    <property type="entry name" value="PDZ domain-like"/>
    <property type="match status" value="1"/>
</dbReference>
<feature type="domain" description="PDZ" evidence="5">
    <location>
        <begin position="298"/>
        <end position="381"/>
    </location>
</feature>
<evidence type="ECO:0000256" key="3">
    <source>
        <dbReference type="ARBA" id="ARBA00022801"/>
    </source>
</evidence>
<protein>
    <submittedName>
        <fullName evidence="6">Trypsin-like peptidase domain-containing protein</fullName>
    </submittedName>
</protein>
<proteinExistence type="inferred from homology"/>
<organism evidence="6 7">
    <name type="scientific">Clostridium oceanicum</name>
    <dbReference type="NCBI Taxonomy" id="1543"/>
    <lineage>
        <taxon>Bacteria</taxon>
        <taxon>Bacillati</taxon>
        <taxon>Bacillota</taxon>
        <taxon>Clostridia</taxon>
        <taxon>Eubacteriales</taxon>
        <taxon>Clostridiaceae</taxon>
        <taxon>Clostridium</taxon>
    </lineage>
</organism>
<dbReference type="Pfam" id="PF13180">
    <property type="entry name" value="PDZ_2"/>
    <property type="match status" value="1"/>
</dbReference>
<dbReference type="InterPro" id="IPR043504">
    <property type="entry name" value="Peptidase_S1_PA_chymotrypsin"/>
</dbReference>
<dbReference type="SUPFAM" id="SSF50494">
    <property type="entry name" value="Trypsin-like serine proteases"/>
    <property type="match status" value="1"/>
</dbReference>
<evidence type="ECO:0000259" key="5">
    <source>
        <dbReference type="Pfam" id="PF13180"/>
    </source>
</evidence>
<reference evidence="6 7" key="1">
    <citation type="journal article" date="2019" name="Int. J. Syst. Evol. Microbiol.">
        <title>The Global Catalogue of Microorganisms (GCM) 10K type strain sequencing project: providing services to taxonomists for standard genome sequencing and annotation.</title>
        <authorList>
            <consortium name="The Broad Institute Genomics Platform"/>
            <consortium name="The Broad Institute Genome Sequencing Center for Infectious Disease"/>
            <person name="Wu L."/>
            <person name="Ma J."/>
        </authorList>
    </citation>
    <scope>NUCLEOTIDE SEQUENCE [LARGE SCALE GENOMIC DNA]</scope>
    <source>
        <strain evidence="6 7">JCM 1407</strain>
    </source>
</reference>
<gene>
    <name evidence="6" type="ORF">GCM10008906_31390</name>
</gene>
<evidence type="ECO:0000256" key="2">
    <source>
        <dbReference type="ARBA" id="ARBA00022670"/>
    </source>
</evidence>
<dbReference type="InterPro" id="IPR051201">
    <property type="entry name" value="Chloro_Bact_Ser_Proteases"/>
</dbReference>
<dbReference type="EMBL" id="BAAACG010000016">
    <property type="protein sequence ID" value="GAA0745297.1"/>
    <property type="molecule type" value="Genomic_DNA"/>
</dbReference>
<keyword evidence="3" id="KW-0378">Hydrolase</keyword>
<keyword evidence="4" id="KW-0812">Transmembrane</keyword>
<keyword evidence="7" id="KW-1185">Reference proteome</keyword>
<dbReference type="InterPro" id="IPR036034">
    <property type="entry name" value="PDZ_sf"/>
</dbReference>
<keyword evidence="2" id="KW-0645">Protease</keyword>
<keyword evidence="4" id="KW-0472">Membrane</keyword>
<dbReference type="RefSeq" id="WP_343763078.1">
    <property type="nucleotide sequence ID" value="NZ_BAAACG010000016.1"/>
</dbReference>
<evidence type="ECO:0000313" key="6">
    <source>
        <dbReference type="EMBL" id="GAA0745297.1"/>
    </source>
</evidence>
<evidence type="ECO:0000256" key="4">
    <source>
        <dbReference type="SAM" id="Phobius"/>
    </source>
</evidence>
<dbReference type="InterPro" id="IPR001478">
    <property type="entry name" value="PDZ"/>
</dbReference>
<accession>A0ABN1JRK6</accession>
<keyword evidence="4" id="KW-1133">Transmembrane helix</keyword>
<dbReference type="Proteomes" id="UP001501510">
    <property type="component" value="Unassembled WGS sequence"/>
</dbReference>
<comment type="similarity">
    <text evidence="1">Belongs to the peptidase S1C family.</text>
</comment>
<dbReference type="InterPro" id="IPR009003">
    <property type="entry name" value="Peptidase_S1_PA"/>
</dbReference>
<dbReference type="Gene3D" id="2.30.42.10">
    <property type="match status" value="1"/>
</dbReference>
<feature type="transmembrane region" description="Helical" evidence="4">
    <location>
        <begin position="36"/>
        <end position="58"/>
    </location>
</feature>
<dbReference type="InterPro" id="IPR001940">
    <property type="entry name" value="Peptidase_S1C"/>
</dbReference>